<dbReference type="OrthoDB" id="7053173at2"/>
<comment type="catalytic activity">
    <reaction evidence="3">
        <text>L-aspartate + L-glutamine + ATP + H2O = L-asparagine + L-glutamate + AMP + diphosphate + H(+)</text>
        <dbReference type="Rhea" id="RHEA:12228"/>
        <dbReference type="ChEBI" id="CHEBI:15377"/>
        <dbReference type="ChEBI" id="CHEBI:15378"/>
        <dbReference type="ChEBI" id="CHEBI:29985"/>
        <dbReference type="ChEBI" id="CHEBI:29991"/>
        <dbReference type="ChEBI" id="CHEBI:30616"/>
        <dbReference type="ChEBI" id="CHEBI:33019"/>
        <dbReference type="ChEBI" id="CHEBI:58048"/>
        <dbReference type="ChEBI" id="CHEBI:58359"/>
        <dbReference type="ChEBI" id="CHEBI:456215"/>
        <dbReference type="EC" id="6.3.5.4"/>
    </reaction>
</comment>
<dbReference type="PANTHER" id="PTHR43284:SF1">
    <property type="entry name" value="ASPARAGINE SYNTHETASE"/>
    <property type="match status" value="1"/>
</dbReference>
<evidence type="ECO:0000259" key="4">
    <source>
        <dbReference type="Pfam" id="PF00733"/>
    </source>
</evidence>
<keyword evidence="6" id="KW-1185">Reference proteome</keyword>
<dbReference type="Proteomes" id="UP000006578">
    <property type="component" value="Chromosome"/>
</dbReference>
<dbReference type="EMBL" id="CP000356">
    <property type="protein sequence ID" value="ABF54240.1"/>
    <property type="molecule type" value="Genomic_DNA"/>
</dbReference>
<dbReference type="PANTHER" id="PTHR43284">
    <property type="entry name" value="ASPARAGINE SYNTHETASE (GLUTAMINE-HYDROLYZING)"/>
    <property type="match status" value="1"/>
</dbReference>
<organism evidence="5 6">
    <name type="scientific">Sphingopyxis alaskensis (strain DSM 13593 / LMG 18877 / RB2256)</name>
    <name type="common">Sphingomonas alaskensis</name>
    <dbReference type="NCBI Taxonomy" id="317655"/>
    <lineage>
        <taxon>Bacteria</taxon>
        <taxon>Pseudomonadati</taxon>
        <taxon>Pseudomonadota</taxon>
        <taxon>Alphaproteobacteria</taxon>
        <taxon>Sphingomonadales</taxon>
        <taxon>Sphingomonadaceae</taxon>
        <taxon>Sphingopyxis</taxon>
    </lineage>
</organism>
<accession>Q1GQ32</accession>
<evidence type="ECO:0000256" key="3">
    <source>
        <dbReference type="ARBA" id="ARBA00048741"/>
    </source>
</evidence>
<name>Q1GQ32_SPHAL</name>
<dbReference type="AlphaFoldDB" id="Q1GQ32"/>
<dbReference type="Gene3D" id="3.60.20.10">
    <property type="entry name" value="Glutamine Phosphoribosylpyrophosphate, subunit 1, domain 1"/>
    <property type="match status" value="1"/>
</dbReference>
<dbReference type="KEGG" id="sal:Sala_2533"/>
<dbReference type="GO" id="GO:0004066">
    <property type="term" value="F:asparagine synthase (glutamine-hydrolyzing) activity"/>
    <property type="evidence" value="ECO:0007669"/>
    <property type="project" value="UniProtKB-EC"/>
</dbReference>
<dbReference type="Gene3D" id="3.40.50.620">
    <property type="entry name" value="HUPs"/>
    <property type="match status" value="1"/>
</dbReference>
<dbReference type="SUPFAM" id="SSF52402">
    <property type="entry name" value="Adenine nucleotide alpha hydrolases-like"/>
    <property type="match status" value="1"/>
</dbReference>
<proteinExistence type="predicted"/>
<dbReference type="eggNOG" id="COG0367">
    <property type="taxonomic scope" value="Bacteria"/>
</dbReference>
<dbReference type="GO" id="GO:0006529">
    <property type="term" value="P:asparagine biosynthetic process"/>
    <property type="evidence" value="ECO:0007669"/>
    <property type="project" value="InterPro"/>
</dbReference>
<dbReference type="EC" id="6.3.5.4" evidence="2"/>
<dbReference type="STRING" id="317655.Sala_2533"/>
<feature type="domain" description="Asparagine synthetase" evidence="4">
    <location>
        <begin position="204"/>
        <end position="540"/>
    </location>
</feature>
<dbReference type="InterPro" id="IPR001962">
    <property type="entry name" value="Asn_synthase"/>
</dbReference>
<reference evidence="5 6" key="1">
    <citation type="journal article" date="2009" name="Proc. Natl. Acad. Sci. U.S.A.">
        <title>The genomic basis of trophic strategy in marine bacteria.</title>
        <authorList>
            <person name="Lauro F.M."/>
            <person name="McDougald D."/>
            <person name="Thomas T."/>
            <person name="Williams T.J."/>
            <person name="Egan S."/>
            <person name="Rice S."/>
            <person name="DeMaere M.Z."/>
            <person name="Ting L."/>
            <person name="Ertan H."/>
            <person name="Johnson J."/>
            <person name="Ferriera S."/>
            <person name="Lapidus A."/>
            <person name="Anderson I."/>
            <person name="Kyrpides N."/>
            <person name="Munk A.C."/>
            <person name="Detter C."/>
            <person name="Han C.S."/>
            <person name="Brown M.V."/>
            <person name="Robb F.T."/>
            <person name="Kjelleberg S."/>
            <person name="Cavicchioli R."/>
        </authorList>
    </citation>
    <scope>NUCLEOTIDE SEQUENCE [LARGE SCALE GENOMIC DNA]</scope>
    <source>
        <strain evidence="6">DSM 13593 / LMG 18877 / RB2256</strain>
    </source>
</reference>
<sequence>MKGGFRIEVEMSTNRQAPEQQGPPTFEISGVRIWTAEPAIAVPPRTVIIGHLFTRGPPSRRVEAFEVGEGDGLAANDAQRLLRQYWGGYVMVHADPGGAVRIFRDPSGLLPCYVRRDRGRVTLAGSITDLANPAPGSANLDEIARILAGGDLRGRRTCVSDVEELIASECLVIDKGELRTEQYWSPWDHVASSGLGADDMADALRRTIADCVGAWATCFPSIMVGVSGGLDSSIVAASAANMAKRLTCLNLVSPDFDGDERRYARALAESIGTLLIEEHRELQDIDVTVSAAPHHPWPVAPLYKQTNEAIHRRLLGQLPVDAFFSGNGGDGILCGVRSAVPFIDRLLAEGPRPSLASTLYDLTLLTGADTKTVLKHGWDRYRRNRGRHSPLINLAGLGKEVGRKIRAEGASHPWLDAPDDILPGKTVHAAFLMRAQKGIELYPRATMPPHIAPLMSQPIIEACLAIPTWDWIAGGQNRAVARKAFEGCLPELITARTQKGGPGDFHLSIYRAHRSALHDRLRGGILAESGILDLALLDTPEDPSWRGTDRIDRILTFVAAENWARYWEGN</sequence>
<protein>
    <recommendedName>
        <fullName evidence="2">asparagine synthase (glutamine-hydrolyzing)</fullName>
        <ecNumber evidence="2">6.3.5.4</ecNumber>
    </recommendedName>
</protein>
<evidence type="ECO:0000256" key="2">
    <source>
        <dbReference type="ARBA" id="ARBA00012737"/>
    </source>
</evidence>
<evidence type="ECO:0000256" key="1">
    <source>
        <dbReference type="ARBA" id="ARBA00005187"/>
    </source>
</evidence>
<evidence type="ECO:0000313" key="5">
    <source>
        <dbReference type="EMBL" id="ABF54240.1"/>
    </source>
</evidence>
<dbReference type="InterPro" id="IPR014729">
    <property type="entry name" value="Rossmann-like_a/b/a_fold"/>
</dbReference>
<dbReference type="HOGENOM" id="CLU_031685_1_0_5"/>
<dbReference type="InterPro" id="IPR051786">
    <property type="entry name" value="ASN_synthetase/amidase"/>
</dbReference>
<gene>
    <name evidence="5" type="ordered locus">Sala_2533</name>
</gene>
<dbReference type="SUPFAM" id="SSF56235">
    <property type="entry name" value="N-terminal nucleophile aminohydrolases (Ntn hydrolases)"/>
    <property type="match status" value="1"/>
</dbReference>
<evidence type="ECO:0000313" key="6">
    <source>
        <dbReference type="Proteomes" id="UP000006578"/>
    </source>
</evidence>
<dbReference type="InterPro" id="IPR029055">
    <property type="entry name" value="Ntn_hydrolases_N"/>
</dbReference>
<dbReference type="Pfam" id="PF00733">
    <property type="entry name" value="Asn_synthase"/>
    <property type="match status" value="1"/>
</dbReference>
<comment type="pathway">
    <text evidence="1">Amino-acid biosynthesis; L-asparagine biosynthesis; L-asparagine from L-aspartate (L-Gln route): step 1/1.</text>
</comment>